<proteinExistence type="predicted"/>
<evidence type="ECO:0008006" key="6">
    <source>
        <dbReference type="Google" id="ProtNLM"/>
    </source>
</evidence>
<protein>
    <recommendedName>
        <fullName evidence="6">40S ribosomal protein S14</fullName>
    </recommendedName>
</protein>
<keyword evidence="1" id="KW-0689">Ribosomal protein</keyword>
<dbReference type="AlphaFoldDB" id="A0AAD6X8C6"/>
<dbReference type="GO" id="GO:0006412">
    <property type="term" value="P:translation"/>
    <property type="evidence" value="ECO:0007669"/>
    <property type="project" value="InterPro"/>
</dbReference>
<feature type="compositionally biased region" description="Low complexity" evidence="3">
    <location>
        <begin position="274"/>
        <end position="284"/>
    </location>
</feature>
<feature type="region of interest" description="Disordered" evidence="3">
    <location>
        <begin position="270"/>
        <end position="289"/>
    </location>
</feature>
<dbReference type="GO" id="GO:1990904">
    <property type="term" value="C:ribonucleoprotein complex"/>
    <property type="evidence" value="ECO:0007669"/>
    <property type="project" value="UniProtKB-KW"/>
</dbReference>
<sequence length="318" mass="34781">MTAMLAAQDVAVRCKEVGITALHIKIRETDTKTPGPGSQSPSRPRPRWHVHRPHRGRHSRRYLRASETPQRAAPQHGLHIARAASHTSTPSTTSTLSTTASKNNSVRRLSGTIAGVSSFNEPTAAFIAYGPDKRGGESHTISEKGCIFSGTIGIADVVSSMAAPSLGRYRESRPPAESSLTSSPVTVIPPGRAKFSRLPRQPVWCAHPCVPACACACAYRRQRLHIDADGQDGRASPTTSAVEIDRVVDDARFTKTVAARITYKNALECRPRSRASSTRPSSVSGRRRRVRRRKIFLQEGVPDKFPRTPQFLYSIFAQ</sequence>
<dbReference type="Proteomes" id="UP001218188">
    <property type="component" value="Unassembled WGS sequence"/>
</dbReference>
<evidence type="ECO:0000313" key="5">
    <source>
        <dbReference type="Proteomes" id="UP001218188"/>
    </source>
</evidence>
<dbReference type="EMBL" id="JARJCM010000011">
    <property type="protein sequence ID" value="KAJ7042893.1"/>
    <property type="molecule type" value="Genomic_DNA"/>
</dbReference>
<dbReference type="GO" id="GO:0003735">
    <property type="term" value="F:structural constituent of ribosome"/>
    <property type="evidence" value="ECO:0007669"/>
    <property type="project" value="InterPro"/>
</dbReference>
<dbReference type="GO" id="GO:0005840">
    <property type="term" value="C:ribosome"/>
    <property type="evidence" value="ECO:0007669"/>
    <property type="project" value="UniProtKB-KW"/>
</dbReference>
<evidence type="ECO:0000256" key="2">
    <source>
        <dbReference type="ARBA" id="ARBA00023274"/>
    </source>
</evidence>
<keyword evidence="2" id="KW-0687">Ribonucleoprotein</keyword>
<dbReference type="Gene3D" id="3.30.420.80">
    <property type="entry name" value="Ribosomal protein S11"/>
    <property type="match status" value="1"/>
</dbReference>
<dbReference type="InterPro" id="IPR036967">
    <property type="entry name" value="Ribosomal_uS11_sf"/>
</dbReference>
<reference evidence="4" key="1">
    <citation type="submission" date="2023-03" db="EMBL/GenBank/DDBJ databases">
        <title>Massive genome expansion in bonnet fungi (Mycena s.s.) driven by repeated elements and novel gene families across ecological guilds.</title>
        <authorList>
            <consortium name="Lawrence Berkeley National Laboratory"/>
            <person name="Harder C.B."/>
            <person name="Miyauchi S."/>
            <person name="Viragh M."/>
            <person name="Kuo A."/>
            <person name="Thoen E."/>
            <person name="Andreopoulos B."/>
            <person name="Lu D."/>
            <person name="Skrede I."/>
            <person name="Drula E."/>
            <person name="Henrissat B."/>
            <person name="Morin E."/>
            <person name="Kohler A."/>
            <person name="Barry K."/>
            <person name="LaButti K."/>
            <person name="Morin E."/>
            <person name="Salamov A."/>
            <person name="Lipzen A."/>
            <person name="Mereny Z."/>
            <person name="Hegedus B."/>
            <person name="Baldrian P."/>
            <person name="Stursova M."/>
            <person name="Weitz H."/>
            <person name="Taylor A."/>
            <person name="Grigoriev I.V."/>
            <person name="Nagy L.G."/>
            <person name="Martin F."/>
            <person name="Kauserud H."/>
        </authorList>
    </citation>
    <scope>NUCLEOTIDE SEQUENCE</scope>
    <source>
        <strain evidence="4">CBHHK200</strain>
    </source>
</reference>
<feature type="compositionally biased region" description="Low complexity" evidence="3">
    <location>
        <begin position="81"/>
        <end position="101"/>
    </location>
</feature>
<name>A0AAD6X8C6_9AGAR</name>
<evidence type="ECO:0000256" key="1">
    <source>
        <dbReference type="ARBA" id="ARBA00022980"/>
    </source>
</evidence>
<gene>
    <name evidence="4" type="ORF">C8F04DRAFT_56302</name>
</gene>
<feature type="region of interest" description="Disordered" evidence="3">
    <location>
        <begin position="26"/>
        <end position="103"/>
    </location>
</feature>
<keyword evidence="5" id="KW-1185">Reference proteome</keyword>
<comment type="caution">
    <text evidence="4">The sequence shown here is derived from an EMBL/GenBank/DDBJ whole genome shotgun (WGS) entry which is preliminary data.</text>
</comment>
<feature type="compositionally biased region" description="Basic residues" evidence="3">
    <location>
        <begin position="44"/>
        <end position="63"/>
    </location>
</feature>
<evidence type="ECO:0000256" key="3">
    <source>
        <dbReference type="SAM" id="MobiDB-lite"/>
    </source>
</evidence>
<organism evidence="4 5">
    <name type="scientific">Mycena alexandri</name>
    <dbReference type="NCBI Taxonomy" id="1745969"/>
    <lineage>
        <taxon>Eukaryota</taxon>
        <taxon>Fungi</taxon>
        <taxon>Dikarya</taxon>
        <taxon>Basidiomycota</taxon>
        <taxon>Agaricomycotina</taxon>
        <taxon>Agaricomycetes</taxon>
        <taxon>Agaricomycetidae</taxon>
        <taxon>Agaricales</taxon>
        <taxon>Marasmiineae</taxon>
        <taxon>Mycenaceae</taxon>
        <taxon>Mycena</taxon>
    </lineage>
</organism>
<evidence type="ECO:0000313" key="4">
    <source>
        <dbReference type="EMBL" id="KAJ7042893.1"/>
    </source>
</evidence>
<accession>A0AAD6X8C6</accession>